<evidence type="ECO:0000256" key="15">
    <source>
        <dbReference type="ARBA" id="ARBA00023128"/>
    </source>
</evidence>
<evidence type="ECO:0000256" key="7">
    <source>
        <dbReference type="ARBA" id="ARBA00022660"/>
    </source>
</evidence>
<accession>A0A6G7SJX9</accession>
<keyword evidence="15 21" id="KW-0496">Mitochondrion</keyword>
<proteinExistence type="inferred from homology"/>
<comment type="catalytic activity">
    <reaction evidence="18">
        <text>a ubiquinone + NADH + 5 H(+)(in) = a ubiquinol + NAD(+) + 4 H(+)(out)</text>
        <dbReference type="Rhea" id="RHEA:29091"/>
        <dbReference type="Rhea" id="RHEA-COMP:9565"/>
        <dbReference type="Rhea" id="RHEA-COMP:9566"/>
        <dbReference type="ChEBI" id="CHEBI:15378"/>
        <dbReference type="ChEBI" id="CHEBI:16389"/>
        <dbReference type="ChEBI" id="CHEBI:17976"/>
        <dbReference type="ChEBI" id="CHEBI:57540"/>
        <dbReference type="ChEBI" id="CHEBI:57945"/>
        <dbReference type="EC" id="7.1.1.2"/>
    </reaction>
</comment>
<evidence type="ECO:0000256" key="3">
    <source>
        <dbReference type="ARBA" id="ARBA00007012"/>
    </source>
</evidence>
<protein>
    <recommendedName>
        <fullName evidence="5">NADH-ubiquinone oxidoreductase chain 2</fullName>
        <ecNumber evidence="4">7.1.1.2</ecNumber>
    </recommendedName>
    <alternativeName>
        <fullName evidence="17">NADH dehydrogenase subunit 2</fullName>
    </alternativeName>
</protein>
<evidence type="ECO:0000256" key="12">
    <source>
        <dbReference type="ARBA" id="ARBA00022989"/>
    </source>
</evidence>
<feature type="domain" description="NADH:quinone oxidoreductase/Mrp antiporter transmembrane" evidence="20">
    <location>
        <begin position="5"/>
        <end position="219"/>
    </location>
</feature>
<evidence type="ECO:0000256" key="2">
    <source>
        <dbReference type="ARBA" id="ARBA00004448"/>
    </source>
</evidence>
<feature type="transmembrane region" description="Helical" evidence="19">
    <location>
        <begin position="63"/>
        <end position="82"/>
    </location>
</feature>
<comment type="similarity">
    <text evidence="3">Belongs to the complex I subunit 2 family.</text>
</comment>
<keyword evidence="11" id="KW-0249">Electron transport</keyword>
<evidence type="ECO:0000256" key="9">
    <source>
        <dbReference type="ARBA" id="ARBA00022792"/>
    </source>
</evidence>
<dbReference type="GO" id="GO:0008137">
    <property type="term" value="F:NADH dehydrogenase (ubiquinone) activity"/>
    <property type="evidence" value="ECO:0007669"/>
    <property type="project" value="UniProtKB-EC"/>
</dbReference>
<feature type="transmembrane region" description="Helical" evidence="19">
    <location>
        <begin position="87"/>
        <end position="105"/>
    </location>
</feature>
<evidence type="ECO:0000256" key="8">
    <source>
        <dbReference type="ARBA" id="ARBA00022692"/>
    </source>
</evidence>
<reference evidence="21" key="1">
    <citation type="submission" date="2020-02" db="EMBL/GenBank/DDBJ databases">
        <title>Mitochondrial genomes of Columbicola feather lice are highly fragmented, indicating repeated evolution of minicircle-type genomes in parasitic lice.</title>
        <authorList>
            <person name="Sweet A."/>
            <person name="Johnson K."/>
            <person name="Cameron S."/>
        </authorList>
    </citation>
    <scope>NUCLEOTIDE SEQUENCE</scope>
    <source>
        <strain evidence="21">CocolColiv</strain>
        <tissue evidence="21">Whole louse</tissue>
    </source>
</reference>
<name>A0A6G7SJX9_9NEOP</name>
<dbReference type="PANTHER" id="PTHR46552">
    <property type="entry name" value="NADH-UBIQUINONE OXIDOREDUCTASE CHAIN 2"/>
    <property type="match status" value="1"/>
</dbReference>
<keyword evidence="12 19" id="KW-1133">Transmembrane helix</keyword>
<evidence type="ECO:0000256" key="19">
    <source>
        <dbReference type="SAM" id="Phobius"/>
    </source>
</evidence>
<dbReference type="PANTHER" id="PTHR46552:SF1">
    <property type="entry name" value="NADH-UBIQUINONE OXIDOREDUCTASE CHAIN 2"/>
    <property type="match status" value="1"/>
</dbReference>
<gene>
    <name evidence="21" type="primary">NAD2</name>
</gene>
<evidence type="ECO:0000256" key="18">
    <source>
        <dbReference type="ARBA" id="ARBA00049551"/>
    </source>
</evidence>
<evidence type="ECO:0000259" key="20">
    <source>
        <dbReference type="Pfam" id="PF00361"/>
    </source>
</evidence>
<evidence type="ECO:0000256" key="13">
    <source>
        <dbReference type="ARBA" id="ARBA00023027"/>
    </source>
</evidence>
<keyword evidence="14" id="KW-0830">Ubiquinone</keyword>
<evidence type="ECO:0000256" key="6">
    <source>
        <dbReference type="ARBA" id="ARBA00022448"/>
    </source>
</evidence>
<dbReference type="EMBL" id="MT113919">
    <property type="protein sequence ID" value="QIK02024.1"/>
    <property type="molecule type" value="Genomic_DNA"/>
</dbReference>
<organism evidence="21">
    <name type="scientific">Columbicola columbae</name>
    <name type="common">slender pigeon louse</name>
    <dbReference type="NCBI Taxonomy" id="128991"/>
    <lineage>
        <taxon>Eukaryota</taxon>
        <taxon>Metazoa</taxon>
        <taxon>Ecdysozoa</taxon>
        <taxon>Arthropoda</taxon>
        <taxon>Hexapoda</taxon>
        <taxon>Insecta</taxon>
        <taxon>Pterygota</taxon>
        <taxon>Neoptera</taxon>
        <taxon>Paraneoptera</taxon>
        <taxon>Psocodea</taxon>
        <taxon>Troctomorpha</taxon>
        <taxon>Phthiraptera</taxon>
        <taxon>Ischnocera</taxon>
        <taxon>Philopteridae</taxon>
        <taxon>Columbicola</taxon>
    </lineage>
</organism>
<dbReference type="EC" id="7.1.1.2" evidence="4"/>
<dbReference type="InterPro" id="IPR001750">
    <property type="entry name" value="ND/Mrp_TM"/>
</dbReference>
<feature type="transmembrane region" description="Helical" evidence="19">
    <location>
        <begin position="29"/>
        <end position="51"/>
    </location>
</feature>
<keyword evidence="8 19" id="KW-0812">Transmembrane</keyword>
<feature type="transmembrane region" description="Helical" evidence="19">
    <location>
        <begin position="172"/>
        <end position="194"/>
    </location>
</feature>
<feature type="transmembrane region" description="Helical" evidence="19">
    <location>
        <begin position="6"/>
        <end position="22"/>
    </location>
</feature>
<dbReference type="AlphaFoldDB" id="A0A6G7SJX9"/>
<dbReference type="Pfam" id="PF00361">
    <property type="entry name" value="Proton_antipo_M"/>
    <property type="match status" value="1"/>
</dbReference>
<keyword evidence="13" id="KW-0520">NAD</keyword>
<evidence type="ECO:0000256" key="11">
    <source>
        <dbReference type="ARBA" id="ARBA00022982"/>
    </source>
</evidence>
<comment type="function">
    <text evidence="1">Core subunit of the mitochondrial membrane respiratory chain NADH dehydrogenase (Complex I) that is believed to belong to the minimal assembly required for catalysis. Complex I functions in the transfer of electrons from NADH to the respiratory chain. The immediate electron acceptor for the enzyme is believed to be ubiquinone.</text>
</comment>
<keyword evidence="16 19" id="KW-0472">Membrane</keyword>
<feature type="transmembrane region" description="Helical" evidence="19">
    <location>
        <begin position="111"/>
        <end position="128"/>
    </location>
</feature>
<dbReference type="GO" id="GO:0006120">
    <property type="term" value="P:mitochondrial electron transport, NADH to ubiquinone"/>
    <property type="evidence" value="ECO:0007669"/>
    <property type="project" value="TreeGrafter"/>
</dbReference>
<geneLocation type="mitochondrion" evidence="21"/>
<keyword evidence="9" id="KW-0999">Mitochondrion inner membrane</keyword>
<evidence type="ECO:0000256" key="4">
    <source>
        <dbReference type="ARBA" id="ARBA00012944"/>
    </source>
</evidence>
<evidence type="ECO:0000256" key="16">
    <source>
        <dbReference type="ARBA" id="ARBA00023136"/>
    </source>
</evidence>
<comment type="subcellular location">
    <subcellularLocation>
        <location evidence="2">Mitochondrion inner membrane</location>
        <topology evidence="2">Multi-pass membrane protein</topology>
    </subcellularLocation>
</comment>
<evidence type="ECO:0000256" key="17">
    <source>
        <dbReference type="ARBA" id="ARBA00031028"/>
    </source>
</evidence>
<keyword evidence="7" id="KW-0679">Respiratory chain</keyword>
<keyword evidence="10" id="KW-1278">Translocase</keyword>
<sequence length="266" mass="31244">MFLLTFFWTSGLVILSFIFSYGENPDSFFLKLLLFISIMMKMGTPPFHGWMVQASENIPFNSFFFLNFISKFGPLLVFVNFLDASSFLIFAILVLILGSMGGWSLFSTHRFLVYSSIMNLSWAFSCLFSSKLLFVSYYFCYSVFFWFFFYYLEKMNESKINFPSMMPQGIVFKLLFFILIMNIMGTPPMCLFFLKFFSIKSIILQNMVAISFFLAFFTAVFMYMYVCVFSTQFFSKLDLFKKKDTSLTTLWFSVLFLGMTLFVCFL</sequence>
<evidence type="ECO:0000256" key="5">
    <source>
        <dbReference type="ARBA" id="ARBA00021008"/>
    </source>
</evidence>
<evidence type="ECO:0000256" key="10">
    <source>
        <dbReference type="ARBA" id="ARBA00022967"/>
    </source>
</evidence>
<evidence type="ECO:0000313" key="21">
    <source>
        <dbReference type="EMBL" id="QIK02024.1"/>
    </source>
</evidence>
<keyword evidence="6" id="KW-0813">Transport</keyword>
<evidence type="ECO:0000256" key="14">
    <source>
        <dbReference type="ARBA" id="ARBA00023075"/>
    </source>
</evidence>
<dbReference type="GO" id="GO:0005743">
    <property type="term" value="C:mitochondrial inner membrane"/>
    <property type="evidence" value="ECO:0007669"/>
    <property type="project" value="UniProtKB-SubCell"/>
</dbReference>
<feature type="transmembrane region" description="Helical" evidence="19">
    <location>
        <begin position="246"/>
        <end position="265"/>
    </location>
</feature>
<feature type="transmembrane region" description="Helical" evidence="19">
    <location>
        <begin position="206"/>
        <end position="226"/>
    </location>
</feature>
<evidence type="ECO:0000256" key="1">
    <source>
        <dbReference type="ARBA" id="ARBA00003257"/>
    </source>
</evidence>
<dbReference type="InterPro" id="IPR050175">
    <property type="entry name" value="Complex_I_Subunit_2"/>
</dbReference>
<feature type="transmembrane region" description="Helical" evidence="19">
    <location>
        <begin position="135"/>
        <end position="152"/>
    </location>
</feature>